<evidence type="ECO:0000256" key="8">
    <source>
        <dbReference type="ARBA" id="ARBA00022763"/>
    </source>
</evidence>
<keyword evidence="4 14" id="KW-0132">Cell division</keyword>
<dbReference type="InterPro" id="IPR016059">
    <property type="entry name" value="DNA_ligase_ATP-dep_CS"/>
</dbReference>
<keyword evidence="11 14" id="KW-0233">DNA recombination</keyword>
<proteinExistence type="inferred from homology"/>
<dbReference type="RefSeq" id="WP_256420419.1">
    <property type="nucleotide sequence ID" value="NZ_JANHDI010000002.1"/>
</dbReference>
<organism evidence="18 19">
    <name type="scientific">Halobellus rarus</name>
    <dbReference type="NCBI Taxonomy" id="1126237"/>
    <lineage>
        <taxon>Archaea</taxon>
        <taxon>Methanobacteriati</taxon>
        <taxon>Methanobacteriota</taxon>
        <taxon>Stenosarchaea group</taxon>
        <taxon>Halobacteria</taxon>
        <taxon>Halobacteriales</taxon>
        <taxon>Haloferacaceae</taxon>
        <taxon>Halobellus</taxon>
    </lineage>
</organism>
<accession>A0ABD6CM35</accession>
<protein>
    <recommendedName>
        <fullName evidence="2 14">DNA ligase</fullName>
        <ecNumber evidence="14">6.5.1.1</ecNumber>
    </recommendedName>
    <alternativeName>
        <fullName evidence="14">Polydeoxyribonucleotide synthase [ATP]</fullName>
    </alternativeName>
</protein>
<dbReference type="InterPro" id="IPR012340">
    <property type="entry name" value="NA-bd_OB-fold"/>
</dbReference>
<keyword evidence="13 14" id="KW-0131">Cell cycle</keyword>
<keyword evidence="9 14" id="KW-0067">ATP-binding</keyword>
<evidence type="ECO:0000256" key="13">
    <source>
        <dbReference type="ARBA" id="ARBA00023306"/>
    </source>
</evidence>
<dbReference type="PANTHER" id="PTHR45674">
    <property type="entry name" value="DNA LIGASE 1/3 FAMILY MEMBER"/>
    <property type="match status" value="1"/>
</dbReference>
<keyword evidence="5 14" id="KW-0235">DNA replication</keyword>
<dbReference type="AlphaFoldDB" id="A0ABD6CM35"/>
<dbReference type="CDD" id="cd07972">
    <property type="entry name" value="OBF_DNA_ligase_Arch_LigB"/>
    <property type="match status" value="1"/>
</dbReference>
<dbReference type="PROSITE" id="PS50160">
    <property type="entry name" value="DNA_LIGASE_A3"/>
    <property type="match status" value="1"/>
</dbReference>
<evidence type="ECO:0000259" key="17">
    <source>
        <dbReference type="PROSITE" id="PS50160"/>
    </source>
</evidence>
<dbReference type="HAMAP" id="MF_00407">
    <property type="entry name" value="DNA_ligase"/>
    <property type="match status" value="1"/>
</dbReference>
<dbReference type="PANTHER" id="PTHR45674:SF7">
    <property type="entry name" value="DNA LIGASE"/>
    <property type="match status" value="1"/>
</dbReference>
<dbReference type="CDD" id="cd07901">
    <property type="entry name" value="Adenylation_DNA_ligase_Arch_LigB"/>
    <property type="match status" value="1"/>
</dbReference>
<dbReference type="InterPro" id="IPR050191">
    <property type="entry name" value="ATP-dep_DNA_ligase"/>
</dbReference>
<dbReference type="GO" id="GO:0051301">
    <property type="term" value="P:cell division"/>
    <property type="evidence" value="ECO:0007669"/>
    <property type="project" value="UniProtKB-KW"/>
</dbReference>
<dbReference type="Gene3D" id="3.30.470.30">
    <property type="entry name" value="DNA ligase/mRNA capping enzyme"/>
    <property type="match status" value="1"/>
</dbReference>
<dbReference type="GO" id="GO:0006281">
    <property type="term" value="P:DNA repair"/>
    <property type="evidence" value="ECO:0007669"/>
    <property type="project" value="UniProtKB-UniRule"/>
</dbReference>
<dbReference type="InterPro" id="IPR012310">
    <property type="entry name" value="DNA_ligase_ATP-dep_cent"/>
</dbReference>
<evidence type="ECO:0000256" key="4">
    <source>
        <dbReference type="ARBA" id="ARBA00022618"/>
    </source>
</evidence>
<dbReference type="Pfam" id="PF04679">
    <property type="entry name" value="DNA_ligase_A_C"/>
    <property type="match status" value="1"/>
</dbReference>
<evidence type="ECO:0000256" key="11">
    <source>
        <dbReference type="ARBA" id="ARBA00023172"/>
    </source>
</evidence>
<keyword evidence="10 14" id="KW-0460">Magnesium</keyword>
<dbReference type="SUPFAM" id="SSF56091">
    <property type="entry name" value="DNA ligase/mRNA capping enzyme, catalytic domain"/>
    <property type="match status" value="1"/>
</dbReference>
<evidence type="ECO:0000256" key="16">
    <source>
        <dbReference type="SAM" id="MobiDB-lite"/>
    </source>
</evidence>
<dbReference type="GO" id="GO:0003910">
    <property type="term" value="F:DNA ligase (ATP) activity"/>
    <property type="evidence" value="ECO:0007669"/>
    <property type="project" value="UniProtKB-UniRule"/>
</dbReference>
<feature type="binding site" evidence="14">
    <location>
        <position position="354"/>
    </location>
    <ligand>
        <name>ATP</name>
        <dbReference type="ChEBI" id="CHEBI:30616"/>
    </ligand>
</feature>
<dbReference type="EC" id="6.5.1.1" evidence="14"/>
<feature type="binding site" evidence="14">
    <location>
        <position position="524"/>
    </location>
    <ligand>
        <name>ATP</name>
        <dbReference type="ChEBI" id="CHEBI:30616"/>
    </ligand>
</feature>
<evidence type="ECO:0000256" key="3">
    <source>
        <dbReference type="ARBA" id="ARBA00022598"/>
    </source>
</evidence>
<dbReference type="Pfam" id="PF01068">
    <property type="entry name" value="DNA_ligase_A_M"/>
    <property type="match status" value="1"/>
</dbReference>
<keyword evidence="3 14" id="KW-0436">Ligase</keyword>
<feature type="active site" description="N6-AMP-lysine intermediate" evidence="14">
    <location>
        <position position="356"/>
    </location>
</feature>
<evidence type="ECO:0000313" key="18">
    <source>
        <dbReference type="EMBL" id="MFD1598887.1"/>
    </source>
</evidence>
<feature type="region of interest" description="Disordered" evidence="16">
    <location>
        <begin position="200"/>
        <end position="286"/>
    </location>
</feature>
<evidence type="ECO:0000256" key="15">
    <source>
        <dbReference type="RuleBase" id="RU004196"/>
    </source>
</evidence>
<dbReference type="EMBL" id="JBHUDK010000006">
    <property type="protein sequence ID" value="MFD1598887.1"/>
    <property type="molecule type" value="Genomic_DNA"/>
</dbReference>
<feature type="binding site" evidence="14">
    <location>
        <position position="445"/>
    </location>
    <ligand>
        <name>ATP</name>
        <dbReference type="ChEBI" id="CHEBI:30616"/>
    </ligand>
</feature>
<dbReference type="GO" id="GO:0006260">
    <property type="term" value="P:DNA replication"/>
    <property type="evidence" value="ECO:0007669"/>
    <property type="project" value="UniProtKB-UniRule"/>
</dbReference>
<evidence type="ECO:0000256" key="10">
    <source>
        <dbReference type="ARBA" id="ARBA00022842"/>
    </source>
</evidence>
<dbReference type="GO" id="GO:0005524">
    <property type="term" value="F:ATP binding"/>
    <property type="evidence" value="ECO:0007669"/>
    <property type="project" value="UniProtKB-UniRule"/>
</dbReference>
<evidence type="ECO:0000256" key="5">
    <source>
        <dbReference type="ARBA" id="ARBA00022705"/>
    </source>
</evidence>
<dbReference type="InterPro" id="IPR000977">
    <property type="entry name" value="DNA_ligase_ATP-dep"/>
</dbReference>
<dbReference type="SUPFAM" id="SSF117018">
    <property type="entry name" value="ATP-dependent DNA ligase DNA-binding domain"/>
    <property type="match status" value="1"/>
</dbReference>
<evidence type="ECO:0000256" key="6">
    <source>
        <dbReference type="ARBA" id="ARBA00022723"/>
    </source>
</evidence>
<dbReference type="Proteomes" id="UP001597085">
    <property type="component" value="Unassembled WGS sequence"/>
</dbReference>
<dbReference type="InterPro" id="IPR022865">
    <property type="entry name" value="DNA_ligae_ATP-dep_bac/arc"/>
</dbReference>
<dbReference type="InterPro" id="IPR012309">
    <property type="entry name" value="DNA_ligase_ATP-dep_C"/>
</dbReference>
<feature type="binding site" evidence="14">
    <location>
        <position position="405"/>
    </location>
    <ligand>
        <name>ATP</name>
        <dbReference type="ChEBI" id="CHEBI:30616"/>
    </ligand>
</feature>
<dbReference type="Gene3D" id="1.10.3260.10">
    <property type="entry name" value="DNA ligase, ATP-dependent, N-terminal domain"/>
    <property type="match status" value="1"/>
</dbReference>
<dbReference type="NCBIfam" id="TIGR00574">
    <property type="entry name" value="dnl1"/>
    <property type="match status" value="1"/>
</dbReference>
<comment type="function">
    <text evidence="14">DNA ligase that seals nicks in double-stranded DNA during DNA replication, DNA recombination and DNA repair.</text>
</comment>
<comment type="caution">
    <text evidence="18">The sequence shown here is derived from an EMBL/GenBank/DDBJ whole genome shotgun (WGS) entry which is preliminary data.</text>
</comment>
<feature type="domain" description="ATP-dependent DNA ligase family profile" evidence="17">
    <location>
        <begin position="433"/>
        <end position="559"/>
    </location>
</feature>
<keyword evidence="7 14" id="KW-0547">Nucleotide-binding</keyword>
<evidence type="ECO:0000256" key="1">
    <source>
        <dbReference type="ARBA" id="ARBA00007572"/>
    </source>
</evidence>
<evidence type="ECO:0000256" key="14">
    <source>
        <dbReference type="HAMAP-Rule" id="MF_00407"/>
    </source>
</evidence>
<feature type="compositionally biased region" description="Basic and acidic residues" evidence="16">
    <location>
        <begin position="210"/>
        <end position="226"/>
    </location>
</feature>
<keyword evidence="8 14" id="KW-0227">DNA damage</keyword>
<evidence type="ECO:0000256" key="12">
    <source>
        <dbReference type="ARBA" id="ARBA00023204"/>
    </source>
</evidence>
<feature type="binding site" evidence="14">
    <location>
        <position position="361"/>
    </location>
    <ligand>
        <name>ATP</name>
        <dbReference type="ChEBI" id="CHEBI:30616"/>
    </ligand>
</feature>
<evidence type="ECO:0000313" key="19">
    <source>
        <dbReference type="Proteomes" id="UP001597085"/>
    </source>
</evidence>
<dbReference type="InterPro" id="IPR012308">
    <property type="entry name" value="DNA_ligase_ATP-dep_N"/>
</dbReference>
<reference evidence="18 19" key="1">
    <citation type="journal article" date="2019" name="Int. J. Syst. Evol. Microbiol.">
        <title>The Global Catalogue of Microorganisms (GCM) 10K type strain sequencing project: providing services to taxonomists for standard genome sequencing and annotation.</title>
        <authorList>
            <consortium name="The Broad Institute Genomics Platform"/>
            <consortium name="The Broad Institute Genome Sequencing Center for Infectious Disease"/>
            <person name="Wu L."/>
            <person name="Ma J."/>
        </authorList>
    </citation>
    <scope>NUCLEOTIDE SEQUENCE [LARGE SCALE GENOMIC DNA]</scope>
    <source>
        <strain evidence="18 19">CGMCC 1.12121</strain>
    </source>
</reference>
<gene>
    <name evidence="14" type="primary">lig</name>
    <name evidence="18" type="ORF">ACFSBX_07940</name>
</gene>
<comment type="cofactor">
    <cofactor evidence="14">
        <name>Mg(2+)</name>
        <dbReference type="ChEBI" id="CHEBI:18420"/>
    </cofactor>
</comment>
<evidence type="ECO:0000256" key="7">
    <source>
        <dbReference type="ARBA" id="ARBA00022741"/>
    </source>
</evidence>
<dbReference type="Gene3D" id="2.40.50.140">
    <property type="entry name" value="Nucleic acid-binding proteins"/>
    <property type="match status" value="1"/>
</dbReference>
<dbReference type="PROSITE" id="PS00697">
    <property type="entry name" value="DNA_LIGASE_A1"/>
    <property type="match status" value="1"/>
</dbReference>
<dbReference type="Pfam" id="PF04675">
    <property type="entry name" value="DNA_ligase_A_N"/>
    <property type="match status" value="1"/>
</dbReference>
<keyword evidence="6 14" id="KW-0479">Metal-binding</keyword>
<evidence type="ECO:0000256" key="9">
    <source>
        <dbReference type="ARBA" id="ARBA00022840"/>
    </source>
</evidence>
<keyword evidence="12 14" id="KW-0234">DNA repair</keyword>
<dbReference type="InterPro" id="IPR036599">
    <property type="entry name" value="DNA_ligase_N_sf"/>
</dbReference>
<comment type="similarity">
    <text evidence="1 14 15">Belongs to the ATP-dependent DNA ligase family.</text>
</comment>
<sequence>MEFAEFAARAEEMAGESGDLATTDHVCDLLRDASEDLSVVVRFLQGRVYPAWDATTLDIGPALLHEAIARAAGPNVDSDDVESKLADVGEIGAVAATYEFGGQRGLGAFGGGAADTSGEDGNGLTVAAVDDRLREIATMTGEGSEGRRLDTLFGLFNRASPPEAKFLARLVLGEMRIGVGEGTVRDAIAAAFLDEGVASGDLEASPDGCEDPKSTDGTGEADRASNGDEVDDEEVDDIEDEEVDDIEDEEVDDIEDEEVDDIEDEEVDDIEDEEVDDIEDEDAVDSPNTDAIDAVERALQVSNDYGMVARVARDEGREGLDRVGLEVGRPVQAMLAQAGSATEAVEEWGEAVVETKFDGARVQVHFDGEETALFSRNMDDVTDPLPEVVEFVERAVDAPVVLDGEVVAVDDDGSPLPFQEVLRRFRRKYDVEQVREEVRVELRAFDCLHVDGEDLLDAPLTERHERLRDLLGDTDAVSASVVSDDPDEIAAIEEEALDAGHEGIMLKDPASTYAPGKRGRNWLKRKPDVETLDLVVTGAEWGEGRRANLLGTFLLSARVDEANAGRDASSVDGAAADSDAHATIGKVATGITDEELEALTERLEPHVEHQEGQTVSLAPKVVFEVGYEEIQASPTYESGYALRFPRYVTVREDKSPSDADSLARIERLVDER</sequence>
<keyword evidence="19" id="KW-1185">Reference proteome</keyword>
<dbReference type="GO" id="GO:0006310">
    <property type="term" value="P:DNA recombination"/>
    <property type="evidence" value="ECO:0007669"/>
    <property type="project" value="UniProtKB-UniRule"/>
</dbReference>
<name>A0ABD6CM35_9EURY</name>
<evidence type="ECO:0000256" key="2">
    <source>
        <dbReference type="ARBA" id="ARBA00013308"/>
    </source>
</evidence>
<dbReference type="SUPFAM" id="SSF50249">
    <property type="entry name" value="Nucleic acid-binding proteins"/>
    <property type="match status" value="1"/>
</dbReference>
<feature type="binding site" evidence="14">
    <location>
        <position position="518"/>
    </location>
    <ligand>
        <name>ATP</name>
        <dbReference type="ChEBI" id="CHEBI:30616"/>
    </ligand>
</feature>
<feature type="binding site" evidence="14">
    <location>
        <position position="376"/>
    </location>
    <ligand>
        <name>ATP</name>
        <dbReference type="ChEBI" id="CHEBI:30616"/>
    </ligand>
</feature>
<comment type="catalytic activity">
    <reaction evidence="14">
        <text>ATP + (deoxyribonucleotide)n-3'-hydroxyl + 5'-phospho-(deoxyribonucleotide)m = (deoxyribonucleotide)n+m + AMP + diphosphate.</text>
        <dbReference type="EC" id="6.5.1.1"/>
    </reaction>
</comment>
<dbReference type="GO" id="GO:0046872">
    <property type="term" value="F:metal ion binding"/>
    <property type="evidence" value="ECO:0007669"/>
    <property type="project" value="UniProtKB-KW"/>
</dbReference>
<feature type="compositionally biased region" description="Acidic residues" evidence="16">
    <location>
        <begin position="228"/>
        <end position="284"/>
    </location>
</feature>